<organism evidence="1 2">
    <name type="scientific">Shewanella benthica</name>
    <dbReference type="NCBI Taxonomy" id="43661"/>
    <lineage>
        <taxon>Bacteria</taxon>
        <taxon>Pseudomonadati</taxon>
        <taxon>Pseudomonadota</taxon>
        <taxon>Gammaproteobacteria</taxon>
        <taxon>Alteromonadales</taxon>
        <taxon>Shewanellaceae</taxon>
        <taxon>Shewanella</taxon>
    </lineage>
</organism>
<protein>
    <submittedName>
        <fullName evidence="1">Uncharacterized protein</fullName>
    </submittedName>
</protein>
<accession>A0A330M084</accession>
<dbReference type="Proteomes" id="UP000250123">
    <property type="component" value="Chromosome SHEWBE"/>
</dbReference>
<gene>
    <name evidence="1" type="ORF">SHEWBE_1342</name>
</gene>
<reference evidence="2" key="1">
    <citation type="submission" date="2018-06" db="EMBL/GenBank/DDBJ databases">
        <authorList>
            <person name="Cea G.-C."/>
            <person name="William W."/>
        </authorList>
    </citation>
    <scope>NUCLEOTIDE SEQUENCE [LARGE SCALE GENOMIC DNA]</scope>
    <source>
        <strain evidence="2">DB21MT-2</strain>
    </source>
</reference>
<dbReference type="AlphaFoldDB" id="A0A330M084"/>
<sequence>MPLPLPPPKVCLTTMARLGPGDMAPKQQMATKLSQTVKLISLPIPLLFVPADAVNDSTNATLMYYKPVI</sequence>
<name>A0A330M084_9GAMM</name>
<dbReference type="EMBL" id="LS483452">
    <property type="protein sequence ID" value="SQH75308.1"/>
    <property type="molecule type" value="Genomic_DNA"/>
</dbReference>
<proteinExistence type="predicted"/>
<dbReference type="KEGG" id="sbk:SHEWBE_1342"/>
<evidence type="ECO:0000313" key="2">
    <source>
        <dbReference type="Proteomes" id="UP000250123"/>
    </source>
</evidence>
<evidence type="ECO:0000313" key="1">
    <source>
        <dbReference type="EMBL" id="SQH75308.1"/>
    </source>
</evidence>